<reference evidence="1" key="1">
    <citation type="submission" date="2023-03" db="EMBL/GenBank/DDBJ databases">
        <authorList>
            <person name="Steffen K."/>
            <person name="Cardenas P."/>
        </authorList>
    </citation>
    <scope>NUCLEOTIDE SEQUENCE</scope>
</reference>
<gene>
    <name evidence="1" type="ORF">GBAR_LOCUS15235</name>
</gene>
<protein>
    <submittedName>
        <fullName evidence="1">Uncharacterized protein</fullName>
    </submittedName>
</protein>
<accession>A0AA35WM47</accession>
<name>A0AA35WM47_GEOBA</name>
<proteinExistence type="predicted"/>
<organism evidence="1 2">
    <name type="scientific">Geodia barretti</name>
    <name type="common">Barrett's horny sponge</name>
    <dbReference type="NCBI Taxonomy" id="519541"/>
    <lineage>
        <taxon>Eukaryota</taxon>
        <taxon>Metazoa</taxon>
        <taxon>Porifera</taxon>
        <taxon>Demospongiae</taxon>
        <taxon>Heteroscleromorpha</taxon>
        <taxon>Tetractinellida</taxon>
        <taxon>Astrophorina</taxon>
        <taxon>Geodiidae</taxon>
        <taxon>Geodia</taxon>
    </lineage>
</organism>
<sequence>MATDPSVGGEAAAPPPAAAPTPAVSLLGVIGPFDPTQEEWREYAERLVHYFVANDIASEGKQRAILLTAVGPGTYRLLKTLASPKKLDELTVTQLVDLASKHYNPKPSPIVKRFEFNCRSQ</sequence>
<keyword evidence="2" id="KW-1185">Reference proteome</keyword>
<dbReference type="Proteomes" id="UP001174909">
    <property type="component" value="Unassembled WGS sequence"/>
</dbReference>
<dbReference type="AlphaFoldDB" id="A0AA35WM47"/>
<dbReference type="EMBL" id="CASHTH010002218">
    <property type="protein sequence ID" value="CAI8026528.1"/>
    <property type="molecule type" value="Genomic_DNA"/>
</dbReference>
<evidence type="ECO:0000313" key="1">
    <source>
        <dbReference type="EMBL" id="CAI8026528.1"/>
    </source>
</evidence>
<evidence type="ECO:0000313" key="2">
    <source>
        <dbReference type="Proteomes" id="UP001174909"/>
    </source>
</evidence>
<comment type="caution">
    <text evidence="1">The sequence shown here is derived from an EMBL/GenBank/DDBJ whole genome shotgun (WGS) entry which is preliminary data.</text>
</comment>